<keyword evidence="4" id="KW-0143">Chaperone</keyword>
<sequence length="119" mass="13249">MPGARFVTPSWLRRAAPRPRRRENPMMIDELLGISARMVDAARGGDWDAVVRLEGERSPLIAALSLSDPAALATFKALLVHTEEVRALAKQQRERLGDALGEHQQRHRALNAYLQTATD</sequence>
<keyword evidence="2" id="KW-0963">Cytoplasm</keyword>
<dbReference type="InterPro" id="IPR008622">
    <property type="entry name" value="FliT"/>
</dbReference>
<dbReference type="AlphaFoldDB" id="A0A328P9P4"/>
<dbReference type="Gene3D" id="1.20.58.380">
    <property type="entry name" value="Flagellar protein flit"/>
    <property type="match status" value="1"/>
</dbReference>
<reference evidence="6 7" key="1">
    <citation type="journal article" date="2018" name="Genet. Mol. Biol.">
        <title>The genome sequence of Dyella jiangningensis FCAV SCS01 from a lignocellulose-decomposing microbial consortium metagenome reveals potential for biotechnological applications.</title>
        <authorList>
            <person name="Desiderato J.G."/>
            <person name="Alvarenga D.O."/>
            <person name="Constancio M.T.L."/>
            <person name="Alves L.M.C."/>
            <person name="Varani A.M."/>
        </authorList>
    </citation>
    <scope>NUCLEOTIDE SEQUENCE [LARGE SCALE GENOMIC DNA]</scope>
    <source>
        <strain evidence="6 7">FCAV SCS01</strain>
    </source>
</reference>
<comment type="caution">
    <text evidence="6">The sequence shown here is derived from an EMBL/GenBank/DDBJ whole genome shotgun (WGS) entry which is preliminary data.</text>
</comment>
<name>A0A328P9P4_9GAMM</name>
<keyword evidence="3" id="KW-1005">Bacterial flagellum biogenesis</keyword>
<evidence type="ECO:0000256" key="5">
    <source>
        <dbReference type="ARBA" id="ARBA00093797"/>
    </source>
</evidence>
<comment type="subcellular location">
    <subcellularLocation>
        <location evidence="1">Cytoplasm</location>
        <location evidence="1">Cytosol</location>
    </subcellularLocation>
</comment>
<dbReference type="OrthoDB" id="5958148at2"/>
<evidence type="ECO:0000313" key="6">
    <source>
        <dbReference type="EMBL" id="RAO77225.1"/>
    </source>
</evidence>
<evidence type="ECO:0000256" key="3">
    <source>
        <dbReference type="ARBA" id="ARBA00022795"/>
    </source>
</evidence>
<evidence type="ECO:0000313" key="7">
    <source>
        <dbReference type="Proteomes" id="UP000248926"/>
    </source>
</evidence>
<dbReference type="Pfam" id="PF05400">
    <property type="entry name" value="FliT"/>
    <property type="match status" value="1"/>
</dbReference>
<evidence type="ECO:0000256" key="2">
    <source>
        <dbReference type="ARBA" id="ARBA00022490"/>
    </source>
</evidence>
<accession>A0A328P9P4</accession>
<dbReference type="EMBL" id="NFZS01000001">
    <property type="protein sequence ID" value="RAO77225.1"/>
    <property type="molecule type" value="Genomic_DNA"/>
</dbReference>
<dbReference type="GO" id="GO:0044781">
    <property type="term" value="P:bacterial-type flagellum organization"/>
    <property type="evidence" value="ECO:0007669"/>
    <property type="project" value="UniProtKB-KW"/>
</dbReference>
<keyword evidence="7" id="KW-1185">Reference proteome</keyword>
<evidence type="ECO:0000256" key="1">
    <source>
        <dbReference type="ARBA" id="ARBA00004514"/>
    </source>
</evidence>
<proteinExistence type="predicted"/>
<evidence type="ECO:0000256" key="4">
    <source>
        <dbReference type="ARBA" id="ARBA00023186"/>
    </source>
</evidence>
<dbReference type="Proteomes" id="UP000248926">
    <property type="component" value="Unassembled WGS sequence"/>
</dbReference>
<organism evidence="6 7">
    <name type="scientific">Dyella jiangningensis</name>
    <dbReference type="NCBI Taxonomy" id="1379159"/>
    <lineage>
        <taxon>Bacteria</taxon>
        <taxon>Pseudomonadati</taxon>
        <taxon>Pseudomonadota</taxon>
        <taxon>Gammaproteobacteria</taxon>
        <taxon>Lysobacterales</taxon>
        <taxon>Rhodanobacteraceae</taxon>
        <taxon>Dyella</taxon>
    </lineage>
</organism>
<gene>
    <name evidence="6" type="ORF">CA260_04870</name>
</gene>
<protein>
    <recommendedName>
        <fullName evidence="5">Flagellar protein FliT</fullName>
    </recommendedName>
</protein>